<dbReference type="SUPFAM" id="SSF54593">
    <property type="entry name" value="Glyoxalase/Bleomycin resistance protein/Dihydroxybiphenyl dioxygenase"/>
    <property type="match status" value="1"/>
</dbReference>
<dbReference type="STRING" id="1367422.A0A178ZH78"/>
<dbReference type="InterPro" id="IPR029068">
    <property type="entry name" value="Glyas_Bleomycin-R_OHBP_Dase"/>
</dbReference>
<dbReference type="AlphaFoldDB" id="A0A178ZH78"/>
<dbReference type="OrthoDB" id="10249419at2759"/>
<comment type="caution">
    <text evidence="1">The sequence shown here is derived from an EMBL/GenBank/DDBJ whole genome shotgun (WGS) entry which is preliminary data.</text>
</comment>
<gene>
    <name evidence="1" type="ORF">AYL99_06436</name>
</gene>
<sequence>MSLHHLAYPVPFSKVEDEVAFLLAAFGHMGLKEVMRPAPGVVGLGEFGPWLWVTGIEERQPISDENKILRNHVALHAKDRAQVDAFHAAALKAGGTDNGGPGERPEYAPGYYAAFILSPSGHNFECVMFSHPDARGG</sequence>
<organism evidence="1 2">
    <name type="scientific">Fonsecaea erecta</name>
    <dbReference type="NCBI Taxonomy" id="1367422"/>
    <lineage>
        <taxon>Eukaryota</taxon>
        <taxon>Fungi</taxon>
        <taxon>Dikarya</taxon>
        <taxon>Ascomycota</taxon>
        <taxon>Pezizomycotina</taxon>
        <taxon>Eurotiomycetes</taxon>
        <taxon>Chaetothyriomycetidae</taxon>
        <taxon>Chaetothyriales</taxon>
        <taxon>Herpotrichiellaceae</taxon>
        <taxon>Fonsecaea</taxon>
    </lineage>
</organism>
<dbReference type="Gene3D" id="3.10.180.10">
    <property type="entry name" value="2,3-Dihydroxybiphenyl 1,2-Dioxygenase, domain 1"/>
    <property type="match status" value="1"/>
</dbReference>
<protein>
    <recommendedName>
        <fullName evidence="3">VOC domain-containing protein</fullName>
    </recommendedName>
</protein>
<evidence type="ECO:0000313" key="2">
    <source>
        <dbReference type="Proteomes" id="UP000078343"/>
    </source>
</evidence>
<dbReference type="Proteomes" id="UP000078343">
    <property type="component" value="Unassembled WGS sequence"/>
</dbReference>
<evidence type="ECO:0000313" key="1">
    <source>
        <dbReference type="EMBL" id="OAP59138.1"/>
    </source>
</evidence>
<reference evidence="1 2" key="1">
    <citation type="submission" date="2016-04" db="EMBL/GenBank/DDBJ databases">
        <title>Draft genome of Fonsecaea erecta CBS 125763.</title>
        <authorList>
            <person name="Weiss V.A."/>
            <person name="Vicente V.A."/>
            <person name="Raittz R.T."/>
            <person name="Moreno L.F."/>
            <person name="De Souza E.M."/>
            <person name="Pedrosa F.O."/>
            <person name="Steffens M.B."/>
            <person name="Faoro H."/>
            <person name="Tadra-Sfeir M.Z."/>
            <person name="Najafzadeh M.J."/>
            <person name="Felipe M.S."/>
            <person name="Teixeira M."/>
            <person name="Sun J."/>
            <person name="Xi L."/>
            <person name="Gomes R."/>
            <person name="De Azevedo C.M."/>
            <person name="Salgado C.G."/>
            <person name="Da Silva M.B."/>
            <person name="Nascimento M.F."/>
            <person name="Queiroz-Telles F."/>
            <person name="Attili D.S."/>
            <person name="Gorbushina A."/>
        </authorList>
    </citation>
    <scope>NUCLEOTIDE SEQUENCE [LARGE SCALE GENOMIC DNA]</scope>
    <source>
        <strain evidence="1 2">CBS 125763</strain>
    </source>
</reference>
<dbReference type="PANTHER" id="PTHR35006">
    <property type="entry name" value="GLYOXALASE FAMILY PROTEIN (AFU_ORTHOLOGUE AFUA_5G14830)"/>
    <property type="match status" value="1"/>
</dbReference>
<accession>A0A178ZH78</accession>
<dbReference type="GeneID" id="30010604"/>
<proteinExistence type="predicted"/>
<evidence type="ECO:0008006" key="3">
    <source>
        <dbReference type="Google" id="ProtNLM"/>
    </source>
</evidence>
<name>A0A178ZH78_9EURO</name>
<dbReference type="CDD" id="cd07262">
    <property type="entry name" value="VOC_like"/>
    <property type="match status" value="1"/>
</dbReference>
<dbReference type="RefSeq" id="XP_018692505.1">
    <property type="nucleotide sequence ID" value="XM_018837945.1"/>
</dbReference>
<keyword evidence="2" id="KW-1185">Reference proteome</keyword>
<dbReference type="PANTHER" id="PTHR35006:SF2">
    <property type="entry name" value="GLYOXALASE FAMILY PROTEIN (AFU_ORTHOLOGUE AFUA_5G14830)"/>
    <property type="match status" value="1"/>
</dbReference>
<dbReference type="EMBL" id="LVYI01000005">
    <property type="protein sequence ID" value="OAP59138.1"/>
    <property type="molecule type" value="Genomic_DNA"/>
</dbReference>